<protein>
    <recommendedName>
        <fullName evidence="4">Dirigent protein</fullName>
    </recommendedName>
</protein>
<dbReference type="EMBL" id="CAUOFW020006552">
    <property type="protein sequence ID" value="CAK9175183.1"/>
    <property type="molecule type" value="Genomic_DNA"/>
</dbReference>
<comment type="function">
    <text evidence="4">Dirigent proteins impart stereoselectivity on the phenoxy radical-coupling reaction, yielding optically active lignans from two molecules of coniferyl alcohol in the biosynthesis of lignans, flavonolignans, and alkaloids and thus plays a central role in plant secondary metabolism.</text>
</comment>
<comment type="caution">
    <text evidence="5">The sequence shown here is derived from an EMBL/GenBank/DDBJ whole genome shotgun (WGS) entry which is preliminary data.</text>
</comment>
<dbReference type="AlphaFoldDB" id="A0ABC8U250"/>
<evidence type="ECO:0000256" key="4">
    <source>
        <dbReference type="RuleBase" id="RU363099"/>
    </source>
</evidence>
<organism evidence="5 6">
    <name type="scientific">Ilex paraguariensis</name>
    <name type="common">yerba mate</name>
    <dbReference type="NCBI Taxonomy" id="185542"/>
    <lineage>
        <taxon>Eukaryota</taxon>
        <taxon>Viridiplantae</taxon>
        <taxon>Streptophyta</taxon>
        <taxon>Embryophyta</taxon>
        <taxon>Tracheophyta</taxon>
        <taxon>Spermatophyta</taxon>
        <taxon>Magnoliopsida</taxon>
        <taxon>eudicotyledons</taxon>
        <taxon>Gunneridae</taxon>
        <taxon>Pentapetalae</taxon>
        <taxon>asterids</taxon>
        <taxon>campanulids</taxon>
        <taxon>Aquifoliales</taxon>
        <taxon>Aquifoliaceae</taxon>
        <taxon>Ilex</taxon>
    </lineage>
</organism>
<feature type="signal peptide" evidence="4">
    <location>
        <begin position="1"/>
        <end position="31"/>
    </location>
</feature>
<keyword evidence="3 4" id="KW-0964">Secreted</keyword>
<evidence type="ECO:0000313" key="5">
    <source>
        <dbReference type="EMBL" id="CAK9175183.1"/>
    </source>
</evidence>
<dbReference type="Pfam" id="PF03018">
    <property type="entry name" value="Dirigent"/>
    <property type="match status" value="1"/>
</dbReference>
<evidence type="ECO:0000256" key="3">
    <source>
        <dbReference type="ARBA" id="ARBA00022525"/>
    </source>
</evidence>
<keyword evidence="6" id="KW-1185">Reference proteome</keyword>
<evidence type="ECO:0000313" key="6">
    <source>
        <dbReference type="Proteomes" id="UP001642360"/>
    </source>
</evidence>
<comment type="subunit">
    <text evidence="2 4">Homodimer.</text>
</comment>
<dbReference type="Gene3D" id="2.40.480.10">
    <property type="entry name" value="Allene oxide cyclase-like"/>
    <property type="match status" value="1"/>
</dbReference>
<proteinExistence type="inferred from homology"/>
<keyword evidence="4" id="KW-0732">Signal</keyword>
<keyword evidence="4" id="KW-0052">Apoplast</keyword>
<dbReference type="GO" id="GO:0048046">
    <property type="term" value="C:apoplast"/>
    <property type="evidence" value="ECO:0007669"/>
    <property type="project" value="UniProtKB-SubCell"/>
</dbReference>
<name>A0ABC8U250_9AQUA</name>
<feature type="chain" id="PRO_5044528132" description="Dirigent protein" evidence="4">
    <location>
        <begin position="32"/>
        <end position="209"/>
    </location>
</feature>
<reference evidence="5 6" key="1">
    <citation type="submission" date="2024-02" db="EMBL/GenBank/DDBJ databases">
        <authorList>
            <person name="Vignale AGUSTIN F."/>
            <person name="Sosa J E."/>
            <person name="Modenutti C."/>
        </authorList>
    </citation>
    <scope>NUCLEOTIDE SEQUENCE [LARGE SCALE GENOMIC DNA]</scope>
</reference>
<accession>A0ABC8U250</accession>
<dbReference type="InterPro" id="IPR044859">
    <property type="entry name" value="Allene_oxi_cyc_Dirigent"/>
</dbReference>
<dbReference type="PANTHER" id="PTHR21495">
    <property type="entry name" value="NUCLEOPORIN-RELATED"/>
    <property type="match status" value="1"/>
</dbReference>
<dbReference type="InterPro" id="IPR004265">
    <property type="entry name" value="Dirigent"/>
</dbReference>
<feature type="non-terminal residue" evidence="5">
    <location>
        <position position="1"/>
    </location>
</feature>
<dbReference type="Proteomes" id="UP001642360">
    <property type="component" value="Unassembled WGS sequence"/>
</dbReference>
<dbReference type="GO" id="GO:0009699">
    <property type="term" value="P:phenylpropanoid biosynthetic process"/>
    <property type="evidence" value="ECO:0007669"/>
    <property type="project" value="UniProtKB-ARBA"/>
</dbReference>
<comment type="similarity">
    <text evidence="1 4">Belongs to the plant dirigent protein family.</text>
</comment>
<gene>
    <name evidence="5" type="ORF">ILEXP_LOCUS44979</name>
</gene>
<sequence>LSISLSLSHTHTHMEMRRLSLFLVLCSIVLAMPAVYGTAQGPKEVEEWFQIQKLRRVKEKVTKLHFYFHQKLNGENLTAATVAKANMTDTSPTFFGLVNVIDNPLTVKPRRSSNEIGRVKGLYAAASLEEVALSCVLNFVFTKGKYNGSSLSLLGNDPYRLPVREMPIVGGSGVFRLARGVAKFRTYFVGLGAPPQNVTVEVDIVALHY</sequence>
<evidence type="ECO:0000256" key="1">
    <source>
        <dbReference type="ARBA" id="ARBA00010746"/>
    </source>
</evidence>
<evidence type="ECO:0000256" key="2">
    <source>
        <dbReference type="ARBA" id="ARBA00011738"/>
    </source>
</evidence>
<comment type="subcellular location">
    <subcellularLocation>
        <location evidence="4">Secreted</location>
        <location evidence="4">Extracellular space</location>
        <location evidence="4">Apoplast</location>
    </subcellularLocation>
</comment>